<dbReference type="EMBL" id="JAPWTJ010001844">
    <property type="protein sequence ID" value="KAJ8969218.1"/>
    <property type="molecule type" value="Genomic_DNA"/>
</dbReference>
<organism evidence="1 2">
    <name type="scientific">Molorchus minor</name>
    <dbReference type="NCBI Taxonomy" id="1323400"/>
    <lineage>
        <taxon>Eukaryota</taxon>
        <taxon>Metazoa</taxon>
        <taxon>Ecdysozoa</taxon>
        <taxon>Arthropoda</taxon>
        <taxon>Hexapoda</taxon>
        <taxon>Insecta</taxon>
        <taxon>Pterygota</taxon>
        <taxon>Neoptera</taxon>
        <taxon>Endopterygota</taxon>
        <taxon>Coleoptera</taxon>
        <taxon>Polyphaga</taxon>
        <taxon>Cucujiformia</taxon>
        <taxon>Chrysomeloidea</taxon>
        <taxon>Cerambycidae</taxon>
        <taxon>Lamiinae</taxon>
        <taxon>Monochamini</taxon>
        <taxon>Molorchus</taxon>
    </lineage>
</organism>
<reference evidence="1" key="1">
    <citation type="journal article" date="2023" name="Insect Mol. Biol.">
        <title>Genome sequencing provides insights into the evolution of gene families encoding plant cell wall-degrading enzymes in longhorned beetles.</title>
        <authorList>
            <person name="Shin N.R."/>
            <person name="Okamura Y."/>
            <person name="Kirsch R."/>
            <person name="Pauchet Y."/>
        </authorList>
    </citation>
    <scope>NUCLEOTIDE SEQUENCE</scope>
    <source>
        <strain evidence="1">MMC_N1</strain>
    </source>
</reference>
<sequence length="167" mass="19971">MSLLMLGKLSWETPKNKFIKKRKWVYQTLKHLQGYEHENDFPQLLQNAINILQEDEETLDFGNYFSKNYSSNSALWARCYRKGCSVNTNMHLESMHRTLKHCYLEGKVVKRLDKGLHAVLKFIRDKTLERIIKKTKGKNNIYLKKYSFKAPFILTFFKYKMINHVMI</sequence>
<name>A0ABQ9IYE4_9CUCU</name>
<keyword evidence="2" id="KW-1185">Reference proteome</keyword>
<proteinExistence type="predicted"/>
<accession>A0ABQ9IYE4</accession>
<protein>
    <submittedName>
        <fullName evidence="1">Uncharacterized protein</fullName>
    </submittedName>
</protein>
<comment type="caution">
    <text evidence="1">The sequence shown here is derived from an EMBL/GenBank/DDBJ whole genome shotgun (WGS) entry which is preliminary data.</text>
</comment>
<evidence type="ECO:0000313" key="1">
    <source>
        <dbReference type="EMBL" id="KAJ8969218.1"/>
    </source>
</evidence>
<dbReference type="Proteomes" id="UP001162164">
    <property type="component" value="Unassembled WGS sequence"/>
</dbReference>
<evidence type="ECO:0000313" key="2">
    <source>
        <dbReference type="Proteomes" id="UP001162164"/>
    </source>
</evidence>
<gene>
    <name evidence="1" type="ORF">NQ317_015268</name>
</gene>